<evidence type="ECO:0000313" key="1">
    <source>
        <dbReference type="EMBL" id="ANS65423.1"/>
    </source>
</evidence>
<dbReference type="EMBL" id="CP016438">
    <property type="protein sequence ID" value="ANS65423.1"/>
    <property type="molecule type" value="Genomic_DNA"/>
</dbReference>
<dbReference type="AlphaFoldDB" id="A0A1B1MAA7"/>
<dbReference type="KEGG" id="sls:SLINC_3199"/>
<evidence type="ECO:0000313" key="2">
    <source>
        <dbReference type="Proteomes" id="UP000092598"/>
    </source>
</evidence>
<proteinExistence type="predicted"/>
<reference evidence="1 2" key="1">
    <citation type="submission" date="2016-07" db="EMBL/GenBank/DDBJ databases">
        <title>Enhancement of antibiotic productionsby engineered nitrateutilization in actinobacteria.</title>
        <authorList>
            <person name="Meng S.C."/>
        </authorList>
    </citation>
    <scope>NUCLEOTIDE SEQUENCE [LARGE SCALE GENOMIC DNA]</scope>
    <source>
        <strain evidence="1 2">NRRL 2936</strain>
    </source>
</reference>
<organism evidence="1 2">
    <name type="scientific">Streptomyces lincolnensis</name>
    <dbReference type="NCBI Taxonomy" id="1915"/>
    <lineage>
        <taxon>Bacteria</taxon>
        <taxon>Bacillati</taxon>
        <taxon>Actinomycetota</taxon>
        <taxon>Actinomycetes</taxon>
        <taxon>Kitasatosporales</taxon>
        <taxon>Streptomycetaceae</taxon>
        <taxon>Streptomyces</taxon>
    </lineage>
</organism>
<accession>A0A1B1MAA7</accession>
<sequence>MLPAVANVGLGIVAVVPLWFLLLFAVNFPLASMGLTSREPTENDGMLPWALLLVPLWALFLGLWIPVNLLLHDRTGLPGGRYWTLAALTALTPMVVLMVLIEIF</sequence>
<dbReference type="RefSeq" id="WP_079164564.1">
    <property type="nucleotide sequence ID" value="NZ_CP016438.1"/>
</dbReference>
<name>A0A1B1MAA7_STRLN</name>
<keyword evidence="2" id="KW-1185">Reference proteome</keyword>
<dbReference type="Proteomes" id="UP000092598">
    <property type="component" value="Chromosome"/>
</dbReference>
<gene>
    <name evidence="1" type="ORF">SLINC_3199</name>
</gene>
<dbReference type="OrthoDB" id="3541216at2"/>
<dbReference type="STRING" id="1915.SLINC_3199"/>
<protein>
    <submittedName>
        <fullName evidence="1">Uncharacterized protein</fullName>
    </submittedName>
</protein>